<accession>A0A3A4KIE1</accession>
<dbReference type="AlphaFoldDB" id="A0A3A4KIE1"/>
<protein>
    <submittedName>
        <fullName evidence="1">Head decoration protein</fullName>
    </submittedName>
</protein>
<evidence type="ECO:0000313" key="1">
    <source>
        <dbReference type="EMBL" id="RJO74165.1"/>
    </source>
</evidence>
<dbReference type="Proteomes" id="UP000266677">
    <property type="component" value="Unassembled WGS sequence"/>
</dbReference>
<dbReference type="RefSeq" id="WP_120042331.1">
    <property type="nucleotide sequence ID" value="NZ_QZFU01000020.1"/>
</dbReference>
<name>A0A3A4KIE1_9NOCA</name>
<dbReference type="EMBL" id="QZFU01000020">
    <property type="protein sequence ID" value="RJO74165.1"/>
    <property type="molecule type" value="Genomic_DNA"/>
</dbReference>
<proteinExistence type="predicted"/>
<evidence type="ECO:0000313" key="2">
    <source>
        <dbReference type="Proteomes" id="UP000266677"/>
    </source>
</evidence>
<sequence>MSVDLSLQTTTYQVADRRWLLAEPDVKLNVTLDISKFSQTGTSAVQTVSITGAPTGGTWTATFNGQTTSAIAYNATAAAVQSALTALSSVGANNVTVTGTGPYTVTFTGALASKAVPVMTASGAGLTGGTSPAASVANTTPGSNAHYPNGYIPSGTAIGIVTATGLAAPYNAGASDGSQTCYGITYGDCRAVRQNGTIAAKVGTGAVVNMAVVSLIRLPFQAGTGSIDAAAKTSLAQIRFEA</sequence>
<gene>
    <name evidence="1" type="ORF">D5S18_18605</name>
</gene>
<reference evidence="1 2" key="1">
    <citation type="submission" date="2018-09" db="EMBL/GenBank/DDBJ databases">
        <title>YIM PH21274 draft genome.</title>
        <authorList>
            <person name="Miao C."/>
        </authorList>
    </citation>
    <scope>NUCLEOTIDE SEQUENCE [LARGE SCALE GENOMIC DNA]</scope>
    <source>
        <strain evidence="1 2">YIM PH 21724</strain>
    </source>
</reference>
<comment type="caution">
    <text evidence="1">The sequence shown here is derived from an EMBL/GenBank/DDBJ whole genome shotgun (WGS) entry which is preliminary data.</text>
</comment>
<organism evidence="1 2">
    <name type="scientific">Nocardia panacis</name>
    <dbReference type="NCBI Taxonomy" id="2340916"/>
    <lineage>
        <taxon>Bacteria</taxon>
        <taxon>Bacillati</taxon>
        <taxon>Actinomycetota</taxon>
        <taxon>Actinomycetes</taxon>
        <taxon>Mycobacteriales</taxon>
        <taxon>Nocardiaceae</taxon>
        <taxon>Nocardia</taxon>
    </lineage>
</organism>
<dbReference type="OrthoDB" id="5197973at2"/>
<keyword evidence="2" id="KW-1185">Reference proteome</keyword>